<evidence type="ECO:0000313" key="1">
    <source>
        <dbReference type="EMBL" id="SDY14214.1"/>
    </source>
</evidence>
<keyword evidence="2" id="KW-1185">Reference proteome</keyword>
<dbReference type="STRING" id="405436.SAMN05444365_101815"/>
<dbReference type="EMBL" id="FNPH01000001">
    <property type="protein sequence ID" value="SDY14214.1"/>
    <property type="molecule type" value="Genomic_DNA"/>
</dbReference>
<reference evidence="2" key="1">
    <citation type="submission" date="2016-10" db="EMBL/GenBank/DDBJ databases">
        <authorList>
            <person name="Varghese N."/>
            <person name="Submissions S."/>
        </authorList>
    </citation>
    <scope>NUCLEOTIDE SEQUENCE [LARGE SCALE GENOMIC DNA]</scope>
    <source>
        <strain evidence="2">DSM 45245</strain>
    </source>
</reference>
<protein>
    <submittedName>
        <fullName evidence="1">Transcriptional regulator, AbiEi antitoxin, Type IV TA system</fullName>
    </submittedName>
</protein>
<gene>
    <name evidence="1" type="ORF">SAMN05444365_101815</name>
</gene>
<accession>A0A1H3HHF1</accession>
<dbReference type="RefSeq" id="WP_245736323.1">
    <property type="nucleotide sequence ID" value="NZ_FNPH01000001.1"/>
</dbReference>
<name>A0A1H3HHF1_9ACTN</name>
<dbReference type="Proteomes" id="UP000242415">
    <property type="component" value="Unassembled WGS sequence"/>
</dbReference>
<dbReference type="AlphaFoldDB" id="A0A1H3HHF1"/>
<dbReference type="Gene3D" id="3.40.960.10">
    <property type="entry name" value="VSR Endonuclease"/>
    <property type="match status" value="1"/>
</dbReference>
<dbReference type="InterPro" id="IPR011335">
    <property type="entry name" value="Restrct_endonuc-II-like"/>
</dbReference>
<sequence length="305" mass="33069">MTSRLDLARSVADGQEGLLTSAQCRQLGITPAEVARLVRGREWRGIFRGVYLTRPEVISERQRVRAGVLACGEPAVAVLTSAARLHGWPVLPDDPTVQVSLPARRRRLDQPGLAARQLVLADDDVMRLDGIAVTTPARTAADLLPRLPRTDAVAMLDAVLGAGLLTDEHLDAARALVYGNRGAVRARAAMDEADGRAQSPLETRIRLICRDGGVAPEELQFPVHDDVGSLLAVADFGWPSRNVLGEADGRAPHSTPHALLHDRRRQNALLALGFIVVRFTWADTRRPAYIVQTVQRALAAGARSR</sequence>
<dbReference type="SUPFAM" id="SSF52980">
    <property type="entry name" value="Restriction endonuclease-like"/>
    <property type="match status" value="1"/>
</dbReference>
<organism evidence="1 2">
    <name type="scientific">Micromonospora pattaloongensis</name>
    <dbReference type="NCBI Taxonomy" id="405436"/>
    <lineage>
        <taxon>Bacteria</taxon>
        <taxon>Bacillati</taxon>
        <taxon>Actinomycetota</taxon>
        <taxon>Actinomycetes</taxon>
        <taxon>Micromonosporales</taxon>
        <taxon>Micromonosporaceae</taxon>
        <taxon>Micromonospora</taxon>
    </lineage>
</organism>
<evidence type="ECO:0000313" key="2">
    <source>
        <dbReference type="Proteomes" id="UP000242415"/>
    </source>
</evidence>
<proteinExistence type="predicted"/>